<dbReference type="EMBL" id="BIFR01000001">
    <property type="protein sequence ID" value="GCE10324.1"/>
    <property type="molecule type" value="Genomic_DNA"/>
</dbReference>
<gene>
    <name evidence="4" type="ORF">KTT_01830</name>
</gene>
<dbReference type="PANTHER" id="PTHR11941:SF54">
    <property type="entry name" value="ENOYL-COA HYDRATASE, MITOCHONDRIAL"/>
    <property type="match status" value="1"/>
</dbReference>
<organism evidence="4 5">
    <name type="scientific">Tengunoibacter tsumagoiensis</name>
    <dbReference type="NCBI Taxonomy" id="2014871"/>
    <lineage>
        <taxon>Bacteria</taxon>
        <taxon>Bacillati</taxon>
        <taxon>Chloroflexota</taxon>
        <taxon>Ktedonobacteria</taxon>
        <taxon>Ktedonobacterales</taxon>
        <taxon>Dictyobacteraceae</taxon>
        <taxon>Tengunoibacter</taxon>
    </lineage>
</organism>
<keyword evidence="2" id="KW-0456">Lyase</keyword>
<comment type="caution">
    <text evidence="4">The sequence shown here is derived from an EMBL/GenBank/DDBJ whole genome shotgun (WGS) entry which is preliminary data.</text>
</comment>
<dbReference type="OrthoDB" id="9777977at2"/>
<protein>
    <submittedName>
        <fullName evidence="4">Enoyl-CoA hydratase</fullName>
    </submittedName>
</protein>
<dbReference type="Proteomes" id="UP000287352">
    <property type="component" value="Unassembled WGS sequence"/>
</dbReference>
<evidence type="ECO:0000256" key="1">
    <source>
        <dbReference type="ARBA" id="ARBA00005254"/>
    </source>
</evidence>
<comment type="similarity">
    <text evidence="1 3">Belongs to the enoyl-CoA hydratase/isomerase family.</text>
</comment>
<name>A0A401ZU88_9CHLR</name>
<dbReference type="Gene3D" id="1.10.12.10">
    <property type="entry name" value="Lyase 2-enoyl-coa Hydratase, Chain A, domain 2"/>
    <property type="match status" value="1"/>
</dbReference>
<evidence type="ECO:0000313" key="5">
    <source>
        <dbReference type="Proteomes" id="UP000287352"/>
    </source>
</evidence>
<evidence type="ECO:0000313" key="4">
    <source>
        <dbReference type="EMBL" id="GCE10324.1"/>
    </source>
</evidence>
<dbReference type="SUPFAM" id="SSF52096">
    <property type="entry name" value="ClpP/crotonase"/>
    <property type="match status" value="1"/>
</dbReference>
<dbReference type="GO" id="GO:0016836">
    <property type="term" value="F:hydro-lyase activity"/>
    <property type="evidence" value="ECO:0007669"/>
    <property type="project" value="UniProtKB-ARBA"/>
</dbReference>
<dbReference type="GO" id="GO:0006635">
    <property type="term" value="P:fatty acid beta-oxidation"/>
    <property type="evidence" value="ECO:0007669"/>
    <property type="project" value="TreeGrafter"/>
</dbReference>
<dbReference type="InterPro" id="IPR029045">
    <property type="entry name" value="ClpP/crotonase-like_dom_sf"/>
</dbReference>
<dbReference type="AlphaFoldDB" id="A0A401ZU88"/>
<dbReference type="InterPro" id="IPR018376">
    <property type="entry name" value="Enoyl-CoA_hyd/isom_CS"/>
</dbReference>
<dbReference type="CDD" id="cd06558">
    <property type="entry name" value="crotonase-like"/>
    <property type="match status" value="1"/>
</dbReference>
<dbReference type="InterPro" id="IPR014748">
    <property type="entry name" value="Enoyl-CoA_hydra_C"/>
</dbReference>
<keyword evidence="5" id="KW-1185">Reference proteome</keyword>
<dbReference type="RefSeq" id="WP_126577936.1">
    <property type="nucleotide sequence ID" value="NZ_BIFR01000001.1"/>
</dbReference>
<evidence type="ECO:0000256" key="2">
    <source>
        <dbReference type="ARBA" id="ARBA00023239"/>
    </source>
</evidence>
<proteinExistence type="inferred from homology"/>
<reference evidence="5" key="1">
    <citation type="submission" date="2018-12" db="EMBL/GenBank/DDBJ databases">
        <title>Tengunoibacter tsumagoiensis gen. nov., sp. nov., Dictyobacter kobayashii sp. nov., D. alpinus sp. nov., and D. joshuensis sp. nov. and description of Dictyobacteraceae fam. nov. within the order Ktedonobacterales isolated from Tengu-no-mugimeshi.</title>
        <authorList>
            <person name="Wang C.M."/>
            <person name="Zheng Y."/>
            <person name="Sakai Y."/>
            <person name="Toyoda A."/>
            <person name="Minakuchi Y."/>
            <person name="Abe K."/>
            <person name="Yokota A."/>
            <person name="Yabe S."/>
        </authorList>
    </citation>
    <scope>NUCLEOTIDE SEQUENCE [LARGE SCALE GENOMIC DNA]</scope>
    <source>
        <strain evidence="5">Uno3</strain>
    </source>
</reference>
<evidence type="ECO:0000256" key="3">
    <source>
        <dbReference type="RuleBase" id="RU003707"/>
    </source>
</evidence>
<dbReference type="Pfam" id="PF00378">
    <property type="entry name" value="ECH_1"/>
    <property type="match status" value="1"/>
</dbReference>
<dbReference type="Gene3D" id="3.90.226.10">
    <property type="entry name" value="2-enoyl-CoA Hydratase, Chain A, domain 1"/>
    <property type="match status" value="1"/>
</dbReference>
<sequence length="258" mass="28282">MAEYQYILVERKERVGIVTLNRPKELNALNFQLVAELADALEEIDRDEEIRCIILTGAGERAFAAGADIKEMADKTPIEMFSGGFAAWERIRRIHTPLIAAVQGYALGGGCELAMHCDMIVATENARFGQPEIGIGVIPGAGGTQRLARTLGKYRTMELVLTGAQISAQELAAHGLVNRVVPPGEHLTVALQLAQTVAAQAPLAARLAKESVQAAFETSLEEGLEQERKNFFLLFSTEDMREGMRAFVEKRKPDFKGR</sequence>
<dbReference type="FunFam" id="3.90.226.10:FF:000009">
    <property type="entry name" value="Carnitinyl-CoA dehydratase"/>
    <property type="match status" value="1"/>
</dbReference>
<dbReference type="InterPro" id="IPR001753">
    <property type="entry name" value="Enoyl-CoA_hydra/iso"/>
</dbReference>
<dbReference type="PANTHER" id="PTHR11941">
    <property type="entry name" value="ENOYL-COA HYDRATASE-RELATED"/>
    <property type="match status" value="1"/>
</dbReference>
<dbReference type="FunFam" id="1.10.12.10:FF:000001">
    <property type="entry name" value="Probable enoyl-CoA hydratase, mitochondrial"/>
    <property type="match status" value="1"/>
</dbReference>
<accession>A0A401ZU88</accession>
<dbReference type="PROSITE" id="PS00166">
    <property type="entry name" value="ENOYL_COA_HYDRATASE"/>
    <property type="match status" value="1"/>
</dbReference>